<evidence type="ECO:0000313" key="2">
    <source>
        <dbReference type="EMBL" id="KAL0115749.1"/>
    </source>
</evidence>
<evidence type="ECO:0000256" key="1">
    <source>
        <dbReference type="SAM" id="MobiDB-lite"/>
    </source>
</evidence>
<feature type="region of interest" description="Disordered" evidence="1">
    <location>
        <begin position="1"/>
        <end position="25"/>
    </location>
</feature>
<dbReference type="AlphaFoldDB" id="A0AAW2FIG1"/>
<comment type="caution">
    <text evidence="2">The sequence shown here is derived from an EMBL/GenBank/DDBJ whole genome shotgun (WGS) entry which is preliminary data.</text>
</comment>
<dbReference type="Proteomes" id="UP001430953">
    <property type="component" value="Unassembled WGS sequence"/>
</dbReference>
<sequence length="114" mass="12943">MGRAKTRTRYRTEGRKMDGQTRGSAREFLGARYPRLAARTGGAKILRTGRRRAENETPPPTVPLFEVMLEVSAARPVAMPLGRFNHVMCSEARPSHNRYTVLLQARCRAYVRRA</sequence>
<reference evidence="2 3" key="1">
    <citation type="submission" date="2023-03" db="EMBL/GenBank/DDBJ databases">
        <title>High recombination rates correlate with genetic variation in Cardiocondyla obscurior ants.</title>
        <authorList>
            <person name="Errbii M."/>
        </authorList>
    </citation>
    <scope>NUCLEOTIDE SEQUENCE [LARGE SCALE GENOMIC DNA]</scope>
    <source>
        <strain evidence="2">Alpha-2009</strain>
        <tissue evidence="2">Whole body</tissue>
    </source>
</reference>
<gene>
    <name evidence="2" type="ORF">PUN28_010936</name>
</gene>
<evidence type="ECO:0000313" key="3">
    <source>
        <dbReference type="Proteomes" id="UP001430953"/>
    </source>
</evidence>
<proteinExistence type="predicted"/>
<feature type="compositionally biased region" description="Basic and acidic residues" evidence="1">
    <location>
        <begin position="10"/>
        <end position="19"/>
    </location>
</feature>
<protein>
    <submittedName>
        <fullName evidence="2">Uncharacterized protein</fullName>
    </submittedName>
</protein>
<keyword evidence="3" id="KW-1185">Reference proteome</keyword>
<dbReference type="EMBL" id="JADYXP020000010">
    <property type="protein sequence ID" value="KAL0115749.1"/>
    <property type="molecule type" value="Genomic_DNA"/>
</dbReference>
<accession>A0AAW2FIG1</accession>
<organism evidence="2 3">
    <name type="scientific">Cardiocondyla obscurior</name>
    <dbReference type="NCBI Taxonomy" id="286306"/>
    <lineage>
        <taxon>Eukaryota</taxon>
        <taxon>Metazoa</taxon>
        <taxon>Ecdysozoa</taxon>
        <taxon>Arthropoda</taxon>
        <taxon>Hexapoda</taxon>
        <taxon>Insecta</taxon>
        <taxon>Pterygota</taxon>
        <taxon>Neoptera</taxon>
        <taxon>Endopterygota</taxon>
        <taxon>Hymenoptera</taxon>
        <taxon>Apocrita</taxon>
        <taxon>Aculeata</taxon>
        <taxon>Formicoidea</taxon>
        <taxon>Formicidae</taxon>
        <taxon>Myrmicinae</taxon>
        <taxon>Cardiocondyla</taxon>
    </lineage>
</organism>
<name>A0AAW2FIG1_9HYME</name>